<evidence type="ECO:0000256" key="2">
    <source>
        <dbReference type="ARBA" id="ARBA00007441"/>
    </source>
</evidence>
<evidence type="ECO:0000313" key="8">
    <source>
        <dbReference type="EMBL" id="QDQ42025.1"/>
    </source>
</evidence>
<reference evidence="9" key="1">
    <citation type="submission" date="2019-03" db="EMBL/GenBank/DDBJ databases">
        <title>Complete genome of Methylacidiphilum kamchatkense Kam1.</title>
        <authorList>
            <person name="Kruse T."/>
            <person name="Murarilal Ratnadevi C."/>
            <person name="Erikstad H.-A."/>
            <person name="Birkeland N.-K."/>
        </authorList>
    </citation>
    <scope>NUCLEOTIDE SEQUENCE [LARGE SCALE GENOMIC DNA]</scope>
    <source>
        <strain evidence="9">kam1</strain>
    </source>
</reference>
<comment type="cofactor">
    <cofactor evidence="1 6">
        <name>pyridoxal 5'-phosphate</name>
        <dbReference type="ChEBI" id="CHEBI:597326"/>
    </cofactor>
</comment>
<keyword evidence="3 6" id="KW-0032">Aminotransferase</keyword>
<dbReference type="FunFam" id="3.40.640.10:FF:000033">
    <property type="entry name" value="Aspartate aminotransferase"/>
    <property type="match status" value="1"/>
</dbReference>
<dbReference type="InterPro" id="IPR004838">
    <property type="entry name" value="NHTrfase_class1_PyrdxlP-BS"/>
</dbReference>
<dbReference type="KEGG" id="mkc:kam1_781"/>
<dbReference type="SUPFAM" id="SSF53383">
    <property type="entry name" value="PLP-dependent transferases"/>
    <property type="match status" value="1"/>
</dbReference>
<dbReference type="PROSITE" id="PS00105">
    <property type="entry name" value="AA_TRANSFER_CLASS_1"/>
    <property type="match status" value="1"/>
</dbReference>
<dbReference type="RefSeq" id="WP_079254276.1">
    <property type="nucleotide sequence ID" value="NZ_CP037899.1"/>
</dbReference>
<feature type="domain" description="Aminotransferase class I/classII large" evidence="7">
    <location>
        <begin position="47"/>
        <end position="397"/>
    </location>
</feature>
<dbReference type="Pfam" id="PF00155">
    <property type="entry name" value="Aminotran_1_2"/>
    <property type="match status" value="1"/>
</dbReference>
<dbReference type="STRING" id="1202785.A946_08850"/>
<evidence type="ECO:0000259" key="7">
    <source>
        <dbReference type="Pfam" id="PF00155"/>
    </source>
</evidence>
<dbReference type="GO" id="GO:0008483">
    <property type="term" value="F:transaminase activity"/>
    <property type="evidence" value="ECO:0007669"/>
    <property type="project" value="UniProtKB-KW"/>
</dbReference>
<dbReference type="InterPro" id="IPR015421">
    <property type="entry name" value="PyrdxlP-dep_Trfase_major"/>
</dbReference>
<evidence type="ECO:0000256" key="5">
    <source>
        <dbReference type="ARBA" id="ARBA00022898"/>
    </source>
</evidence>
<keyword evidence="4 6" id="KW-0808">Transferase</keyword>
<evidence type="ECO:0000256" key="1">
    <source>
        <dbReference type="ARBA" id="ARBA00001933"/>
    </source>
</evidence>
<dbReference type="EC" id="2.6.1.-" evidence="6"/>
<name>A0A516TLB3_9BACT</name>
<dbReference type="InterPro" id="IPR015422">
    <property type="entry name" value="PyrdxlP-dep_Trfase_small"/>
</dbReference>
<dbReference type="PANTHER" id="PTHR46383">
    <property type="entry name" value="ASPARTATE AMINOTRANSFERASE"/>
    <property type="match status" value="1"/>
</dbReference>
<dbReference type="OrthoDB" id="9813612at2"/>
<evidence type="ECO:0000313" key="9">
    <source>
        <dbReference type="Proteomes" id="UP000315925"/>
    </source>
</evidence>
<dbReference type="GO" id="GO:0006520">
    <property type="term" value="P:amino acid metabolic process"/>
    <property type="evidence" value="ECO:0007669"/>
    <property type="project" value="InterPro"/>
</dbReference>
<dbReference type="CDD" id="cd00609">
    <property type="entry name" value="AAT_like"/>
    <property type="match status" value="1"/>
</dbReference>
<dbReference type="AlphaFoldDB" id="A0A516TLB3"/>
<protein>
    <recommendedName>
        <fullName evidence="6">Aminotransferase</fullName>
        <ecNumber evidence="6">2.6.1.-</ecNumber>
    </recommendedName>
</protein>
<proteinExistence type="inferred from homology"/>
<sequence length="411" mass="46379">MKKHPVINSTEKIVPFDFRTKLPIAKHLSSIGKSSIRDFFELVQNQTDVISLGIGEPDFDTPWMIREAAIYSLEKGETGYTSNLGLIELRKLIAQYVSKLIGVDYNPYEEILVTVGVSEGLDCALRAIIDPFDEVIIHQPSYVSYVPLVVLAYGVPVIVETLEKDGFQLDPVAVEKKITPKTKAIILNFPTNPTGSIENEEKLQAIAQLACKHNLYVISDEIYAELMYEGTHRSIVALDRMKERSLFLHGFSKAFSMTGFRIGYACGPKEWIEAMMKIHQYSILCASSIAQQAAIEALLHGKKDMEQMVEEYRLRRNFLWKHLSSLGLVGNLPKGTFYYFPSIRHFGLSSKEFCYRLLQEGGVALVPGSAFGQGGEGYVRCSFATRFEDLEIAVRRIESWLKKIEKEGKKQ</sequence>
<dbReference type="InterPro" id="IPR015424">
    <property type="entry name" value="PyrdxlP-dep_Trfase"/>
</dbReference>
<dbReference type="PANTHER" id="PTHR46383:SF3">
    <property type="entry name" value="ASPARTATE AMINOTRANSFERASE-RELATED"/>
    <property type="match status" value="1"/>
</dbReference>
<dbReference type="EMBL" id="CP037899">
    <property type="protein sequence ID" value="QDQ42025.1"/>
    <property type="molecule type" value="Genomic_DNA"/>
</dbReference>
<comment type="similarity">
    <text evidence="2 6">Belongs to the class-I pyridoxal-phosphate-dependent aminotransferase family.</text>
</comment>
<dbReference type="GO" id="GO:0030170">
    <property type="term" value="F:pyridoxal phosphate binding"/>
    <property type="evidence" value="ECO:0007669"/>
    <property type="project" value="InterPro"/>
</dbReference>
<dbReference type="InterPro" id="IPR004839">
    <property type="entry name" value="Aminotransferase_I/II_large"/>
</dbReference>
<dbReference type="Gene3D" id="3.90.1150.10">
    <property type="entry name" value="Aspartate Aminotransferase, domain 1"/>
    <property type="match status" value="1"/>
</dbReference>
<organism evidence="8 9">
    <name type="scientific">Methylacidiphilum kamchatkense Kam1</name>
    <dbReference type="NCBI Taxonomy" id="1202785"/>
    <lineage>
        <taxon>Bacteria</taxon>
        <taxon>Pseudomonadati</taxon>
        <taxon>Verrucomicrobiota</taxon>
        <taxon>Methylacidiphilae</taxon>
        <taxon>Methylacidiphilales</taxon>
        <taxon>Methylacidiphilaceae</taxon>
        <taxon>Methylacidiphilum (ex Ratnadevi et al. 2023)</taxon>
    </lineage>
</organism>
<dbReference type="InterPro" id="IPR050596">
    <property type="entry name" value="AspAT/PAT-like"/>
</dbReference>
<accession>A0A516TLB3</accession>
<dbReference type="Proteomes" id="UP000315925">
    <property type="component" value="Chromosome"/>
</dbReference>
<gene>
    <name evidence="8" type="ORF">kam1_781</name>
</gene>
<evidence type="ECO:0000256" key="6">
    <source>
        <dbReference type="RuleBase" id="RU000481"/>
    </source>
</evidence>
<evidence type="ECO:0000256" key="3">
    <source>
        <dbReference type="ARBA" id="ARBA00022576"/>
    </source>
</evidence>
<evidence type="ECO:0000256" key="4">
    <source>
        <dbReference type="ARBA" id="ARBA00022679"/>
    </source>
</evidence>
<keyword evidence="5" id="KW-0663">Pyridoxal phosphate</keyword>
<dbReference type="Gene3D" id="3.40.640.10">
    <property type="entry name" value="Type I PLP-dependent aspartate aminotransferase-like (Major domain)"/>
    <property type="match status" value="1"/>
</dbReference>